<feature type="non-terminal residue" evidence="5">
    <location>
        <position position="1"/>
    </location>
</feature>
<organism evidence="6">
    <name type="scientific">Selaginella moellendorffii</name>
    <name type="common">Spikemoss</name>
    <dbReference type="NCBI Taxonomy" id="88036"/>
    <lineage>
        <taxon>Eukaryota</taxon>
        <taxon>Viridiplantae</taxon>
        <taxon>Streptophyta</taxon>
        <taxon>Embryophyta</taxon>
        <taxon>Tracheophyta</taxon>
        <taxon>Lycopodiopsida</taxon>
        <taxon>Selaginellales</taxon>
        <taxon>Selaginellaceae</taxon>
        <taxon>Selaginella</taxon>
    </lineage>
</organism>
<dbReference type="InterPro" id="IPR021790">
    <property type="entry name" value="PTBP1-like_RRM2"/>
</dbReference>
<evidence type="ECO:0000313" key="6">
    <source>
        <dbReference type="Proteomes" id="UP000001514"/>
    </source>
</evidence>
<keyword evidence="2 3" id="KW-0694">RNA-binding</keyword>
<dbReference type="Gramene" id="EFJ21893">
    <property type="protein sequence ID" value="EFJ21893"/>
    <property type="gene ID" value="SELMODRAFT_54589"/>
</dbReference>
<dbReference type="InterPro" id="IPR035979">
    <property type="entry name" value="RBD_domain_sf"/>
</dbReference>
<dbReference type="HOGENOM" id="CLU_015171_6_2_1"/>
<feature type="domain" description="RRM" evidence="4">
    <location>
        <begin position="92"/>
        <end position="171"/>
    </location>
</feature>
<feature type="domain" description="RRM" evidence="4">
    <location>
        <begin position="340"/>
        <end position="414"/>
    </location>
</feature>
<protein>
    <recommendedName>
        <fullName evidence="4">RRM domain-containing protein</fullName>
    </recommendedName>
</protein>
<keyword evidence="1" id="KW-0677">Repeat</keyword>
<reference evidence="5 6" key="1">
    <citation type="journal article" date="2011" name="Science">
        <title>The Selaginella genome identifies genetic changes associated with the evolution of vascular plants.</title>
        <authorList>
            <person name="Banks J.A."/>
            <person name="Nishiyama T."/>
            <person name="Hasebe M."/>
            <person name="Bowman J.L."/>
            <person name="Gribskov M."/>
            <person name="dePamphilis C."/>
            <person name="Albert V.A."/>
            <person name="Aono N."/>
            <person name="Aoyama T."/>
            <person name="Ambrose B.A."/>
            <person name="Ashton N.W."/>
            <person name="Axtell M.J."/>
            <person name="Barker E."/>
            <person name="Barker M.S."/>
            <person name="Bennetzen J.L."/>
            <person name="Bonawitz N.D."/>
            <person name="Chapple C."/>
            <person name="Cheng C."/>
            <person name="Correa L.G."/>
            <person name="Dacre M."/>
            <person name="DeBarry J."/>
            <person name="Dreyer I."/>
            <person name="Elias M."/>
            <person name="Engstrom E.M."/>
            <person name="Estelle M."/>
            <person name="Feng L."/>
            <person name="Finet C."/>
            <person name="Floyd S.K."/>
            <person name="Frommer W.B."/>
            <person name="Fujita T."/>
            <person name="Gramzow L."/>
            <person name="Gutensohn M."/>
            <person name="Harholt J."/>
            <person name="Hattori M."/>
            <person name="Heyl A."/>
            <person name="Hirai T."/>
            <person name="Hiwatashi Y."/>
            <person name="Ishikawa M."/>
            <person name="Iwata M."/>
            <person name="Karol K.G."/>
            <person name="Koehler B."/>
            <person name="Kolukisaoglu U."/>
            <person name="Kubo M."/>
            <person name="Kurata T."/>
            <person name="Lalonde S."/>
            <person name="Li K."/>
            <person name="Li Y."/>
            <person name="Litt A."/>
            <person name="Lyons E."/>
            <person name="Manning G."/>
            <person name="Maruyama T."/>
            <person name="Michael T.P."/>
            <person name="Mikami K."/>
            <person name="Miyazaki S."/>
            <person name="Morinaga S."/>
            <person name="Murata T."/>
            <person name="Mueller-Roeber B."/>
            <person name="Nelson D.R."/>
            <person name="Obara M."/>
            <person name="Oguri Y."/>
            <person name="Olmstead R.G."/>
            <person name="Onodera N."/>
            <person name="Petersen B.L."/>
            <person name="Pils B."/>
            <person name="Prigge M."/>
            <person name="Rensing S.A."/>
            <person name="Riano-Pachon D.M."/>
            <person name="Roberts A.W."/>
            <person name="Sato Y."/>
            <person name="Scheller H.V."/>
            <person name="Schulz B."/>
            <person name="Schulz C."/>
            <person name="Shakirov E.V."/>
            <person name="Shibagaki N."/>
            <person name="Shinohara N."/>
            <person name="Shippen D.E."/>
            <person name="Soerensen I."/>
            <person name="Sotooka R."/>
            <person name="Sugimoto N."/>
            <person name="Sugita M."/>
            <person name="Sumikawa N."/>
            <person name="Tanurdzic M."/>
            <person name="Theissen G."/>
            <person name="Ulvskov P."/>
            <person name="Wakazuki S."/>
            <person name="Weng J.K."/>
            <person name="Willats W.W."/>
            <person name="Wipf D."/>
            <person name="Wolf P.G."/>
            <person name="Yang L."/>
            <person name="Zimmer A.D."/>
            <person name="Zhu Q."/>
            <person name="Mitros T."/>
            <person name="Hellsten U."/>
            <person name="Loque D."/>
            <person name="Otillar R."/>
            <person name="Salamov A."/>
            <person name="Schmutz J."/>
            <person name="Shapiro H."/>
            <person name="Lindquist E."/>
            <person name="Lucas S."/>
            <person name="Rokhsar D."/>
            <person name="Grigoriev I.V."/>
        </authorList>
    </citation>
    <scope>NUCLEOTIDE SEQUENCE [LARGE SCALE GENOMIC DNA]</scope>
</reference>
<dbReference type="SUPFAM" id="SSF54928">
    <property type="entry name" value="RNA-binding domain, RBD"/>
    <property type="match status" value="3"/>
</dbReference>
<dbReference type="Pfam" id="PF00076">
    <property type="entry name" value="RRM_1"/>
    <property type="match status" value="2"/>
</dbReference>
<evidence type="ECO:0000256" key="2">
    <source>
        <dbReference type="ARBA" id="ARBA00022884"/>
    </source>
</evidence>
<feature type="domain" description="RRM" evidence="4">
    <location>
        <begin position="1"/>
        <end position="75"/>
    </location>
</feature>
<evidence type="ECO:0000256" key="3">
    <source>
        <dbReference type="PROSITE-ProRule" id="PRU00176"/>
    </source>
</evidence>
<dbReference type="GO" id="GO:0003729">
    <property type="term" value="F:mRNA binding"/>
    <property type="evidence" value="ECO:0000318"/>
    <property type="project" value="GO_Central"/>
</dbReference>
<dbReference type="eggNOG" id="KOG1190">
    <property type="taxonomic scope" value="Eukaryota"/>
</dbReference>
<accession>D8S1Q2</accession>
<keyword evidence="6" id="KW-1185">Reference proteome</keyword>
<feature type="non-terminal residue" evidence="5">
    <location>
        <position position="414"/>
    </location>
</feature>
<dbReference type="Pfam" id="PF13893">
    <property type="entry name" value="RRM_5"/>
    <property type="match status" value="1"/>
</dbReference>
<dbReference type="InterPro" id="IPR012677">
    <property type="entry name" value="Nucleotide-bd_a/b_plait_sf"/>
</dbReference>
<evidence type="ECO:0000259" key="4">
    <source>
        <dbReference type="PROSITE" id="PS50102"/>
    </source>
</evidence>
<name>D8S1Q2_SELML</name>
<evidence type="ECO:0000313" key="5">
    <source>
        <dbReference type="EMBL" id="EFJ21893.1"/>
    </source>
</evidence>
<dbReference type="GO" id="GO:0043484">
    <property type="term" value="P:regulation of RNA splicing"/>
    <property type="evidence" value="ECO:0000318"/>
    <property type="project" value="GO_Central"/>
</dbReference>
<dbReference type="KEGG" id="smo:SELMODRAFT_54589"/>
<gene>
    <name evidence="5" type="ORF">SELMODRAFT_54589</name>
</gene>
<dbReference type="STRING" id="88036.D8S1Q2"/>
<dbReference type="PROSITE" id="PS50102">
    <property type="entry name" value="RRM"/>
    <property type="match status" value="4"/>
</dbReference>
<dbReference type="AlphaFoldDB" id="D8S1Q2"/>
<evidence type="ECO:0000256" key="1">
    <source>
        <dbReference type="ARBA" id="ARBA00022737"/>
    </source>
</evidence>
<feature type="domain" description="RRM" evidence="4">
    <location>
        <begin position="234"/>
        <end position="308"/>
    </location>
</feature>
<dbReference type="InParanoid" id="D8S1Q2"/>
<dbReference type="InterPro" id="IPR000504">
    <property type="entry name" value="RRM_dom"/>
</dbReference>
<dbReference type="Proteomes" id="UP000001514">
    <property type="component" value="Unassembled WGS sequence"/>
</dbReference>
<sequence length="414" mass="46402">KVLHLRNLAQDVAEDDLVELVRPFGRVSGIVLLRTWNQAFVQMQDIAKAFLVIRHFASRQATVRGRDVSIQFSARKELYPAEVRQAQETCSPILLVTMLDSVCHVTVDALHQTFKSFGPIEKIAIFPQSTVLAQALIQYASPRDAREAKHRLHKSKILNGSCTMEIQYSRTDEVRVACNNDLSRDFTNSSLPSARFPSILGAGNAHLMKPGVRCRYRPGNSGLLPSGPTTNQRCVLLLSNLNTRMINEHKLYNLFSVYGNVLRIKGSFVKPELALVQMSDGFQADLAMACLKGVSLFGKKMEITLSDHSCLRHPHTHFYSWGTGNRFLYAYAKKCCPPTKVIHASNLVPDIQEVDVVRHFAEHGVIVKVEVSQAREGRKRREALVEFTSVESATEAIACKQWSSLRGARARLVY</sequence>
<dbReference type="Gene3D" id="3.30.70.330">
    <property type="match status" value="4"/>
</dbReference>
<dbReference type="PANTHER" id="PTHR15592">
    <property type="entry name" value="MATRIN 3/NUCLEAR PROTEIN 220-RELATED"/>
    <property type="match status" value="1"/>
</dbReference>
<dbReference type="SMART" id="SM00360">
    <property type="entry name" value="RRM"/>
    <property type="match status" value="4"/>
</dbReference>
<dbReference type="EMBL" id="GL377598">
    <property type="protein sequence ID" value="EFJ21893.1"/>
    <property type="molecule type" value="Genomic_DNA"/>
</dbReference>
<proteinExistence type="predicted"/>
<dbReference type="Pfam" id="PF11835">
    <property type="entry name" value="RRM_8"/>
    <property type="match status" value="1"/>
</dbReference>
<dbReference type="GO" id="GO:0005634">
    <property type="term" value="C:nucleus"/>
    <property type="evidence" value="ECO:0000318"/>
    <property type="project" value="GO_Central"/>
</dbReference>